<proteinExistence type="predicted"/>
<dbReference type="GO" id="GO:0005737">
    <property type="term" value="C:cytoplasm"/>
    <property type="evidence" value="ECO:0000318"/>
    <property type="project" value="GO_Central"/>
</dbReference>
<keyword evidence="2" id="KW-1185">Reference proteome</keyword>
<dbReference type="EMBL" id="LFYR01001430">
    <property type="protein sequence ID" value="KMZ61738.1"/>
    <property type="molecule type" value="Genomic_DNA"/>
</dbReference>
<dbReference type="SUPFAM" id="SSF52047">
    <property type="entry name" value="RNI-like"/>
    <property type="match status" value="1"/>
</dbReference>
<sequence length="309" mass="34801">MKGQKASVGSMLIGRSSHDDSLVNTIGEQVSESHEHPALSLVIYHLCLPELLAFQCVCKSFRDAIVDNLLLWRDVKVEAPLCYRITDDVLWDITSRATGKLRSLTLLNCWNITDAGLFRVIRANPCITKVQIPGCHKVTGDGVVSMMRYLKSKGYNELNQLRLHGVQDVKKEHLEILQHLLRGQTPSVEPIDADESIDIDICPKCNDATLVFDCTREKCRSMNEKLRECRGCGNCVPRCVECSGCLRDSDEVGEETECSDLVCLSCWLRLPKCNSCNMAHCTRHWNMFLMKQSKAYICESCVQISELIS</sequence>
<organism evidence="1 2">
    <name type="scientific">Zostera marina</name>
    <name type="common">Eelgrass</name>
    <dbReference type="NCBI Taxonomy" id="29655"/>
    <lineage>
        <taxon>Eukaryota</taxon>
        <taxon>Viridiplantae</taxon>
        <taxon>Streptophyta</taxon>
        <taxon>Embryophyta</taxon>
        <taxon>Tracheophyta</taxon>
        <taxon>Spermatophyta</taxon>
        <taxon>Magnoliopsida</taxon>
        <taxon>Liliopsida</taxon>
        <taxon>Zosteraceae</taxon>
        <taxon>Zostera</taxon>
    </lineage>
</organism>
<dbReference type="OrthoDB" id="10044893at2759"/>
<dbReference type="InterPro" id="IPR032675">
    <property type="entry name" value="LRR_dom_sf"/>
</dbReference>
<evidence type="ECO:0000313" key="2">
    <source>
        <dbReference type="Proteomes" id="UP000036987"/>
    </source>
</evidence>
<accession>A0A0K9NYG7</accession>
<dbReference type="Proteomes" id="UP000036987">
    <property type="component" value="Unassembled WGS sequence"/>
</dbReference>
<dbReference type="Gene3D" id="3.80.10.10">
    <property type="entry name" value="Ribonuclease Inhibitor"/>
    <property type="match status" value="1"/>
</dbReference>
<dbReference type="SUPFAM" id="SSF81383">
    <property type="entry name" value="F-box domain"/>
    <property type="match status" value="1"/>
</dbReference>
<dbReference type="InterPro" id="IPR050648">
    <property type="entry name" value="F-box_LRR-repeat"/>
</dbReference>
<evidence type="ECO:0000313" key="1">
    <source>
        <dbReference type="EMBL" id="KMZ61738.1"/>
    </source>
</evidence>
<dbReference type="STRING" id="29655.A0A0K9NYG7"/>
<reference evidence="2" key="1">
    <citation type="journal article" date="2016" name="Nature">
        <title>The genome of the seagrass Zostera marina reveals angiosperm adaptation to the sea.</title>
        <authorList>
            <person name="Olsen J.L."/>
            <person name="Rouze P."/>
            <person name="Verhelst B."/>
            <person name="Lin Y.-C."/>
            <person name="Bayer T."/>
            <person name="Collen J."/>
            <person name="Dattolo E."/>
            <person name="De Paoli E."/>
            <person name="Dittami S."/>
            <person name="Maumus F."/>
            <person name="Michel G."/>
            <person name="Kersting A."/>
            <person name="Lauritano C."/>
            <person name="Lohaus R."/>
            <person name="Toepel M."/>
            <person name="Tonon T."/>
            <person name="Vanneste K."/>
            <person name="Amirebrahimi M."/>
            <person name="Brakel J."/>
            <person name="Bostroem C."/>
            <person name="Chovatia M."/>
            <person name="Grimwood J."/>
            <person name="Jenkins J.W."/>
            <person name="Jueterbock A."/>
            <person name="Mraz A."/>
            <person name="Stam W.T."/>
            <person name="Tice H."/>
            <person name="Bornberg-Bauer E."/>
            <person name="Green P.J."/>
            <person name="Pearson G.A."/>
            <person name="Procaccini G."/>
            <person name="Duarte C.M."/>
            <person name="Schmutz J."/>
            <person name="Reusch T.B.H."/>
            <person name="Van de Peer Y."/>
        </authorList>
    </citation>
    <scope>NUCLEOTIDE SEQUENCE [LARGE SCALE GENOMIC DNA]</scope>
    <source>
        <strain evidence="2">cv. Finnish</strain>
    </source>
</reference>
<comment type="caution">
    <text evidence="1">The sequence shown here is derived from an EMBL/GenBank/DDBJ whole genome shotgun (WGS) entry which is preliminary data.</text>
</comment>
<dbReference type="PANTHER" id="PTHR13382:SF16">
    <property type="entry name" value="F-BOX PROTEIN SKIP28"/>
    <property type="match status" value="1"/>
</dbReference>
<dbReference type="PANTHER" id="PTHR13382">
    <property type="entry name" value="MITOCHONDRIAL ATP SYNTHASE COUPLING FACTOR B"/>
    <property type="match status" value="1"/>
</dbReference>
<protein>
    <submittedName>
        <fullName evidence="1">F-box protein SKIP28</fullName>
    </submittedName>
</protein>
<dbReference type="AlphaFoldDB" id="A0A0K9NYG7"/>
<gene>
    <name evidence="1" type="ORF">ZOSMA_4G00220</name>
</gene>
<name>A0A0K9NYG7_ZOSMR</name>
<dbReference type="OMA" id="CEECGGC"/>
<dbReference type="InterPro" id="IPR036047">
    <property type="entry name" value="F-box-like_dom_sf"/>
</dbReference>